<name>A0AAW2YA74_9LAMI</name>
<dbReference type="CDD" id="cd01650">
    <property type="entry name" value="RT_nLTR_like"/>
    <property type="match status" value="1"/>
</dbReference>
<organism evidence="2">
    <name type="scientific">Sesamum latifolium</name>
    <dbReference type="NCBI Taxonomy" id="2727402"/>
    <lineage>
        <taxon>Eukaryota</taxon>
        <taxon>Viridiplantae</taxon>
        <taxon>Streptophyta</taxon>
        <taxon>Embryophyta</taxon>
        <taxon>Tracheophyta</taxon>
        <taxon>Spermatophyta</taxon>
        <taxon>Magnoliopsida</taxon>
        <taxon>eudicotyledons</taxon>
        <taxon>Gunneridae</taxon>
        <taxon>Pentapetalae</taxon>
        <taxon>asterids</taxon>
        <taxon>lamiids</taxon>
        <taxon>Lamiales</taxon>
        <taxon>Pedaliaceae</taxon>
        <taxon>Sesamum</taxon>
    </lineage>
</organism>
<evidence type="ECO:0000259" key="1">
    <source>
        <dbReference type="PROSITE" id="PS50878"/>
    </source>
</evidence>
<dbReference type="PROSITE" id="PS50878">
    <property type="entry name" value="RT_POL"/>
    <property type="match status" value="1"/>
</dbReference>
<reference evidence="2" key="1">
    <citation type="submission" date="2020-06" db="EMBL/GenBank/DDBJ databases">
        <authorList>
            <person name="Li T."/>
            <person name="Hu X."/>
            <person name="Zhang T."/>
            <person name="Song X."/>
            <person name="Zhang H."/>
            <person name="Dai N."/>
            <person name="Sheng W."/>
            <person name="Hou X."/>
            <person name="Wei L."/>
        </authorList>
    </citation>
    <scope>NUCLEOTIDE SEQUENCE</scope>
    <source>
        <strain evidence="2">KEN1</strain>
        <tissue evidence="2">Leaf</tissue>
    </source>
</reference>
<dbReference type="PANTHER" id="PTHR46890:SF48">
    <property type="entry name" value="RNA-DIRECTED DNA POLYMERASE"/>
    <property type="match status" value="1"/>
</dbReference>
<dbReference type="PANTHER" id="PTHR46890">
    <property type="entry name" value="NON-LTR RETROLELEMENT REVERSE TRANSCRIPTASE-LIKE PROTEIN-RELATED"/>
    <property type="match status" value="1"/>
</dbReference>
<evidence type="ECO:0000313" key="2">
    <source>
        <dbReference type="EMBL" id="KAL0462352.1"/>
    </source>
</evidence>
<dbReference type="InterPro" id="IPR043502">
    <property type="entry name" value="DNA/RNA_pol_sf"/>
</dbReference>
<reference evidence="2" key="2">
    <citation type="journal article" date="2024" name="Plant">
        <title>Genomic evolution and insights into agronomic trait innovations of Sesamum species.</title>
        <authorList>
            <person name="Miao H."/>
            <person name="Wang L."/>
            <person name="Qu L."/>
            <person name="Liu H."/>
            <person name="Sun Y."/>
            <person name="Le M."/>
            <person name="Wang Q."/>
            <person name="Wei S."/>
            <person name="Zheng Y."/>
            <person name="Lin W."/>
            <person name="Duan Y."/>
            <person name="Cao H."/>
            <person name="Xiong S."/>
            <person name="Wang X."/>
            <person name="Wei L."/>
            <person name="Li C."/>
            <person name="Ma Q."/>
            <person name="Ju M."/>
            <person name="Zhao R."/>
            <person name="Li G."/>
            <person name="Mu C."/>
            <person name="Tian Q."/>
            <person name="Mei H."/>
            <person name="Zhang T."/>
            <person name="Gao T."/>
            <person name="Zhang H."/>
        </authorList>
    </citation>
    <scope>NUCLEOTIDE SEQUENCE</scope>
    <source>
        <strain evidence="2">KEN1</strain>
    </source>
</reference>
<dbReference type="EMBL" id="JACGWN010000001">
    <property type="protein sequence ID" value="KAL0462352.1"/>
    <property type="molecule type" value="Genomic_DNA"/>
</dbReference>
<feature type="domain" description="Reverse transcriptase" evidence="1">
    <location>
        <begin position="91"/>
        <end position="326"/>
    </location>
</feature>
<accession>A0AAW2YA74</accession>
<dbReference type="InterPro" id="IPR000477">
    <property type="entry name" value="RT_dom"/>
</dbReference>
<gene>
    <name evidence="2" type="ORF">Slati_0122800</name>
</gene>
<dbReference type="InterPro" id="IPR052343">
    <property type="entry name" value="Retrotransposon-Effector_Assoc"/>
</dbReference>
<dbReference type="SUPFAM" id="SSF56672">
    <property type="entry name" value="DNA/RNA polymerases"/>
    <property type="match status" value="1"/>
</dbReference>
<dbReference type="Pfam" id="PF00078">
    <property type="entry name" value="RVT_1"/>
    <property type="match status" value="1"/>
</dbReference>
<protein>
    <recommendedName>
        <fullName evidence="1">Reverse transcriptase domain-containing protein</fullName>
    </recommendedName>
</protein>
<sequence length="326" mass="37298">MEIKSSTASHFQQLLTAEPMFSEEMDMENLEDGLTDEDRRFLCDMPMREEVREIVFSIEPESVAGPDGFGAFFYHTCWDFVSEDVFGVVIEFFWGVVLPKSFTATTISLIPKTDSPASWSEYRPISLCNVTNKICTKLMTIRLGRVLPKVLSLSQSGFVPGRLLSDNVLLAQDLIHSLEFRRADVNVIFKLDIAKAYDRVNWEFLYHVLQQKSFPQRWINLVANAVSNCWFSVLVNGEHAEFFHSTRGLREGDPLSPALFVLAADYLSRGLDRLFAAHLSIYYQAPGRVRVSHLAYADDMMIFNNICSQNMELLRDFLRAYQWVSG</sequence>
<dbReference type="AlphaFoldDB" id="A0AAW2YA74"/>
<proteinExistence type="predicted"/>
<comment type="caution">
    <text evidence="2">The sequence shown here is derived from an EMBL/GenBank/DDBJ whole genome shotgun (WGS) entry which is preliminary data.</text>
</comment>